<organism evidence="2 3">
    <name type="scientific">Pleuronectes platessa</name>
    <name type="common">European plaice</name>
    <dbReference type="NCBI Taxonomy" id="8262"/>
    <lineage>
        <taxon>Eukaryota</taxon>
        <taxon>Metazoa</taxon>
        <taxon>Chordata</taxon>
        <taxon>Craniata</taxon>
        <taxon>Vertebrata</taxon>
        <taxon>Euteleostomi</taxon>
        <taxon>Actinopterygii</taxon>
        <taxon>Neopterygii</taxon>
        <taxon>Teleostei</taxon>
        <taxon>Neoteleostei</taxon>
        <taxon>Acanthomorphata</taxon>
        <taxon>Carangaria</taxon>
        <taxon>Pleuronectiformes</taxon>
        <taxon>Pleuronectoidei</taxon>
        <taxon>Pleuronectidae</taxon>
        <taxon>Pleuronectes</taxon>
    </lineage>
</organism>
<sequence length="230" mass="25802">MDEGRERGREGGREGGQRSGQTLVSEGEAFGSVRTGSERAERARKQRICPFKSPIQRNRREGGEDRGQGQWKISFSSPERTNHCDPHSQKDNNLWISCVEVEAVVSICVIAEQKGTRSRLVPPCRWRGLRTGLPPSQHVTTLLPCTANNNQGLFSVKGLKRWCSLENVSGFLIQYVHKPWEREDMLFYPSKCPHCVFTRRSSEQGPVVEDVAPCCRPQPRSGAAARIDKG</sequence>
<evidence type="ECO:0000313" key="3">
    <source>
        <dbReference type="Proteomes" id="UP001153269"/>
    </source>
</evidence>
<dbReference type="AlphaFoldDB" id="A0A9N7VPP2"/>
<accession>A0A9N7VPP2</accession>
<protein>
    <submittedName>
        <fullName evidence="2">Uncharacterized protein</fullName>
    </submittedName>
</protein>
<feature type="region of interest" description="Disordered" evidence="1">
    <location>
        <begin position="1"/>
        <end position="86"/>
    </location>
</feature>
<gene>
    <name evidence="2" type="ORF">PLEPLA_LOCUS42103</name>
</gene>
<evidence type="ECO:0000313" key="2">
    <source>
        <dbReference type="EMBL" id="CAB1454339.1"/>
    </source>
</evidence>
<keyword evidence="3" id="KW-1185">Reference proteome</keyword>
<feature type="compositionally biased region" description="Basic and acidic residues" evidence="1">
    <location>
        <begin position="1"/>
        <end position="16"/>
    </location>
</feature>
<feature type="compositionally biased region" description="Basic and acidic residues" evidence="1">
    <location>
        <begin position="58"/>
        <end position="67"/>
    </location>
</feature>
<proteinExistence type="predicted"/>
<dbReference type="Proteomes" id="UP001153269">
    <property type="component" value="Unassembled WGS sequence"/>
</dbReference>
<evidence type="ECO:0000256" key="1">
    <source>
        <dbReference type="SAM" id="MobiDB-lite"/>
    </source>
</evidence>
<comment type="caution">
    <text evidence="2">The sequence shown here is derived from an EMBL/GenBank/DDBJ whole genome shotgun (WGS) entry which is preliminary data.</text>
</comment>
<reference evidence="2" key="1">
    <citation type="submission" date="2020-03" db="EMBL/GenBank/DDBJ databases">
        <authorList>
            <person name="Weist P."/>
        </authorList>
    </citation>
    <scope>NUCLEOTIDE SEQUENCE</scope>
</reference>
<dbReference type="EMBL" id="CADEAL010004207">
    <property type="protein sequence ID" value="CAB1454339.1"/>
    <property type="molecule type" value="Genomic_DNA"/>
</dbReference>
<name>A0A9N7VPP2_PLEPL</name>